<keyword evidence="4" id="KW-1185">Reference proteome</keyword>
<accession>A0A182JWT3</accession>
<evidence type="ECO:0000313" key="3">
    <source>
        <dbReference type="EnsemblMetazoa" id="ACHR002965-PA"/>
    </source>
</evidence>
<feature type="coiled-coil region" evidence="1">
    <location>
        <begin position="320"/>
        <end position="347"/>
    </location>
</feature>
<reference evidence="4" key="1">
    <citation type="submission" date="2013-03" db="EMBL/GenBank/DDBJ databases">
        <title>The Genome Sequence of Anopheles christyi ACHKN1017.</title>
        <authorList>
            <consortium name="The Broad Institute Genomics Platform"/>
            <person name="Neafsey D.E."/>
            <person name="Besansky N."/>
            <person name="Walker B."/>
            <person name="Young S.K."/>
            <person name="Zeng Q."/>
            <person name="Gargeya S."/>
            <person name="Fitzgerald M."/>
            <person name="Haas B."/>
            <person name="Abouelleil A."/>
            <person name="Allen A.W."/>
            <person name="Alvarado L."/>
            <person name="Arachchi H.M."/>
            <person name="Berlin A.M."/>
            <person name="Chapman S.B."/>
            <person name="Gainer-Dewar J."/>
            <person name="Goldberg J."/>
            <person name="Griggs A."/>
            <person name="Gujja S."/>
            <person name="Hansen M."/>
            <person name="Howarth C."/>
            <person name="Imamovic A."/>
            <person name="Ireland A."/>
            <person name="Larimer J."/>
            <person name="McCowan C."/>
            <person name="Murphy C."/>
            <person name="Pearson M."/>
            <person name="Poon T.W."/>
            <person name="Priest M."/>
            <person name="Roberts A."/>
            <person name="Saif S."/>
            <person name="Shea T."/>
            <person name="Sisk P."/>
            <person name="Sykes S."/>
            <person name="Wortman J."/>
            <person name="Nusbaum C."/>
            <person name="Birren B."/>
        </authorList>
    </citation>
    <scope>NUCLEOTIDE SEQUENCE [LARGE SCALE GENOMIC DNA]</scope>
    <source>
        <strain evidence="4">ACHKN1017</strain>
    </source>
</reference>
<evidence type="ECO:0000256" key="2">
    <source>
        <dbReference type="SAM" id="MobiDB-lite"/>
    </source>
</evidence>
<organism evidence="3 4">
    <name type="scientific">Anopheles christyi</name>
    <dbReference type="NCBI Taxonomy" id="43041"/>
    <lineage>
        <taxon>Eukaryota</taxon>
        <taxon>Metazoa</taxon>
        <taxon>Ecdysozoa</taxon>
        <taxon>Arthropoda</taxon>
        <taxon>Hexapoda</taxon>
        <taxon>Insecta</taxon>
        <taxon>Pterygota</taxon>
        <taxon>Neoptera</taxon>
        <taxon>Endopterygota</taxon>
        <taxon>Diptera</taxon>
        <taxon>Nematocera</taxon>
        <taxon>Culicoidea</taxon>
        <taxon>Culicidae</taxon>
        <taxon>Anophelinae</taxon>
        <taxon>Anopheles</taxon>
    </lineage>
</organism>
<evidence type="ECO:0000313" key="4">
    <source>
        <dbReference type="Proteomes" id="UP000075881"/>
    </source>
</evidence>
<dbReference type="Proteomes" id="UP000075881">
    <property type="component" value="Unassembled WGS sequence"/>
</dbReference>
<keyword evidence="1" id="KW-0175">Coiled coil</keyword>
<evidence type="ECO:0000256" key="1">
    <source>
        <dbReference type="SAM" id="Coils"/>
    </source>
</evidence>
<dbReference type="AlphaFoldDB" id="A0A182JWT3"/>
<protein>
    <submittedName>
        <fullName evidence="3">Uncharacterized protein</fullName>
    </submittedName>
</protein>
<dbReference type="STRING" id="43041.A0A182JWT3"/>
<dbReference type="VEuPathDB" id="VectorBase:ACHR002965"/>
<name>A0A182JWT3_9DIPT</name>
<dbReference type="Gene3D" id="1.10.287.1490">
    <property type="match status" value="1"/>
</dbReference>
<sequence length="413" mass="46962">MADGQQSQTPDSIQQDAGTPSPYNETLQNIQELMYKDKSTVMVKAVELLVMNKHQQQEITLLKQAMQDVLVQKEQMRKDVHDQQMIESFMNNIESQNNSTRKQLQGKLETINVHIKSAEILRKQLKKQIGGIRCTIDDLRRRINDKEEEGKAVHRMLTQTAARAEQVSKQRSAVSTEMVKLREECQVKMAELRKIALSCEESVTITQSELAERNKELEHCQKEHETVKQMVAEKVQACSQLQTEKASIQQQCAELNQHYENEVGRMEICFLDGKNRTDEMYAEANDVNQRKVTELEQSISSMTNQTAKKERYAEDLNATVSKVVQQLEEAGSRNKKLKSELEILKLGGNVGNAVQKEPAKNKPNLLTYGRPKAHVFTKNTNPAPPPPQSSISGTEFSYHMDNEESSFNTDANL</sequence>
<reference evidence="3" key="2">
    <citation type="submission" date="2020-05" db="UniProtKB">
        <authorList>
            <consortium name="EnsemblMetazoa"/>
        </authorList>
    </citation>
    <scope>IDENTIFICATION</scope>
    <source>
        <strain evidence="3">ACHKN1017</strain>
    </source>
</reference>
<proteinExistence type="predicted"/>
<feature type="region of interest" description="Disordered" evidence="2">
    <location>
        <begin position="1"/>
        <end position="24"/>
    </location>
</feature>
<dbReference type="EnsemblMetazoa" id="ACHR002965-RA">
    <property type="protein sequence ID" value="ACHR002965-PA"/>
    <property type="gene ID" value="ACHR002965"/>
</dbReference>
<feature type="coiled-coil region" evidence="1">
    <location>
        <begin position="108"/>
        <end position="184"/>
    </location>
</feature>
<feature type="region of interest" description="Disordered" evidence="2">
    <location>
        <begin position="375"/>
        <end position="413"/>
    </location>
</feature>